<name>A0ABN6FFS7_SINCY</name>
<evidence type="ECO:0000256" key="1">
    <source>
        <dbReference type="SAM" id="Phobius"/>
    </source>
</evidence>
<organism evidence="2 3">
    <name type="scientific">Sinomonas cyclohexanicum</name>
    <name type="common">Corynebacterium cyclohexanicum</name>
    <dbReference type="NCBI Taxonomy" id="322009"/>
    <lineage>
        <taxon>Bacteria</taxon>
        <taxon>Bacillati</taxon>
        <taxon>Actinomycetota</taxon>
        <taxon>Actinomycetes</taxon>
        <taxon>Micrococcales</taxon>
        <taxon>Micrococcaceae</taxon>
        <taxon>Sinomonas</taxon>
    </lineage>
</organism>
<reference evidence="2 3" key="1">
    <citation type="journal article" date="2021" name="J. Biosci. Bioeng.">
        <title>Identification and characterization of a chc gene cluster responsible for the aromatization pathway of cyclohexanecarboxylate degradation in Sinomonas cyclohexanicum ATCC 51369.</title>
        <authorList>
            <person name="Yamamoto T."/>
            <person name="Hasegawa Y."/>
            <person name="Lau P.C.K."/>
            <person name="Iwaki H."/>
        </authorList>
    </citation>
    <scope>NUCLEOTIDE SEQUENCE [LARGE SCALE GENOMIC DNA]</scope>
    <source>
        <strain evidence="2 3">ATCC 51369</strain>
    </source>
</reference>
<protein>
    <recommendedName>
        <fullName evidence="4">DUF997 family protein</fullName>
    </recommendedName>
</protein>
<evidence type="ECO:0000313" key="2">
    <source>
        <dbReference type="EMBL" id="BCT75598.1"/>
    </source>
</evidence>
<keyword evidence="1" id="KW-1133">Transmembrane helix</keyword>
<sequence length="74" mass="8053">MRVEVRAQYGLLAAATVLMWALDVSGAASIPWWVVVLPVALPVVWWLFLSGLAVALTVGAYLIDRASAKRRSTK</sequence>
<evidence type="ECO:0008006" key="4">
    <source>
        <dbReference type="Google" id="ProtNLM"/>
    </source>
</evidence>
<dbReference type="Proteomes" id="UP001319861">
    <property type="component" value="Chromosome"/>
</dbReference>
<feature type="transmembrane region" description="Helical" evidence="1">
    <location>
        <begin position="43"/>
        <end position="63"/>
    </location>
</feature>
<keyword evidence="3" id="KW-1185">Reference proteome</keyword>
<gene>
    <name evidence="2" type="ORF">SCMU_14400</name>
</gene>
<evidence type="ECO:0000313" key="3">
    <source>
        <dbReference type="Proteomes" id="UP001319861"/>
    </source>
</evidence>
<proteinExistence type="predicted"/>
<dbReference type="EMBL" id="AP024525">
    <property type="protein sequence ID" value="BCT75598.1"/>
    <property type="molecule type" value="Genomic_DNA"/>
</dbReference>
<keyword evidence="1" id="KW-0472">Membrane</keyword>
<accession>A0ABN6FFS7</accession>
<dbReference type="RefSeq" id="WP_229232324.1">
    <property type="nucleotide sequence ID" value="NZ_AP024525.1"/>
</dbReference>
<keyword evidence="1" id="KW-0812">Transmembrane</keyword>